<accession>A0ACC6AHA2</accession>
<reference evidence="1" key="1">
    <citation type="submission" date="2022-03" db="EMBL/GenBank/DDBJ databases">
        <title>Interactions between chemoautotrophic and heterotrophic bacteria.</title>
        <authorList>
            <person name="Santoro A."/>
        </authorList>
    </citation>
    <scope>NUCLEOTIDE SEQUENCE</scope>
    <source>
        <strain evidence="1">Nb-106</strain>
    </source>
</reference>
<protein>
    <submittedName>
        <fullName evidence="1">5-methylcytosine-specific restriction endonuclease McrA</fullName>
    </submittedName>
</protein>
<keyword evidence="2" id="KW-1185">Reference proteome</keyword>
<gene>
    <name evidence="1" type="ORF">J2S34_000667</name>
</gene>
<evidence type="ECO:0000313" key="2">
    <source>
        <dbReference type="Proteomes" id="UP001205486"/>
    </source>
</evidence>
<sequence length="81" mass="9089">MTPTAVVDHVVPHRGDMTLFWDQARWQPSCPFHHNVVKQQLEHMFDRGALPEAELWLDSATAVAVSRRERAVIGADGWVGG</sequence>
<keyword evidence="1" id="KW-0378">Hydrolase</keyword>
<name>A0ACC6AHA2_NITWI</name>
<comment type="caution">
    <text evidence="1">The sequence shown here is derived from an EMBL/GenBank/DDBJ whole genome shotgun (WGS) entry which is preliminary data.</text>
</comment>
<dbReference type="EMBL" id="JALJZS010000001">
    <property type="protein sequence ID" value="MCP1998245.1"/>
    <property type="molecule type" value="Genomic_DNA"/>
</dbReference>
<organism evidence="1 2">
    <name type="scientific">Nitrobacter winogradskyi</name>
    <name type="common">Nitrobacter agilis</name>
    <dbReference type="NCBI Taxonomy" id="913"/>
    <lineage>
        <taxon>Bacteria</taxon>
        <taxon>Pseudomonadati</taxon>
        <taxon>Pseudomonadota</taxon>
        <taxon>Alphaproteobacteria</taxon>
        <taxon>Hyphomicrobiales</taxon>
        <taxon>Nitrobacteraceae</taxon>
        <taxon>Nitrobacter</taxon>
    </lineage>
</organism>
<dbReference type="Proteomes" id="UP001205486">
    <property type="component" value="Unassembled WGS sequence"/>
</dbReference>
<proteinExistence type="predicted"/>
<keyword evidence="1" id="KW-0540">Nuclease</keyword>
<evidence type="ECO:0000313" key="1">
    <source>
        <dbReference type="EMBL" id="MCP1998245.1"/>
    </source>
</evidence>
<keyword evidence="1" id="KW-0255">Endonuclease</keyword>